<accession>A0A9X1ZK38</accession>
<gene>
    <name evidence="3" type="ORF">L2672_00880</name>
</gene>
<dbReference type="Gene3D" id="1.10.132.90">
    <property type="match status" value="1"/>
</dbReference>
<feature type="compositionally biased region" description="Polar residues" evidence="1">
    <location>
        <begin position="11"/>
        <end position="39"/>
    </location>
</feature>
<dbReference type="AlphaFoldDB" id="A0A9X1ZK38"/>
<feature type="domain" description="DUF5610" evidence="2">
    <location>
        <begin position="69"/>
        <end position="194"/>
    </location>
</feature>
<evidence type="ECO:0000256" key="1">
    <source>
        <dbReference type="SAM" id="MobiDB-lite"/>
    </source>
</evidence>
<dbReference type="Pfam" id="PF18433">
    <property type="entry name" value="DUF5610"/>
    <property type="match status" value="1"/>
</dbReference>
<proteinExistence type="predicted"/>
<name>A0A9X1ZK38_9GAMM</name>
<keyword evidence="4" id="KW-1185">Reference proteome</keyword>
<organism evidence="3 4">
    <name type="scientific">Shewanella gaetbuli</name>
    <dbReference type="NCBI Taxonomy" id="220752"/>
    <lineage>
        <taxon>Bacteria</taxon>
        <taxon>Pseudomonadati</taxon>
        <taxon>Pseudomonadota</taxon>
        <taxon>Gammaproteobacteria</taxon>
        <taxon>Alteromonadales</taxon>
        <taxon>Shewanellaceae</taxon>
        <taxon>Shewanella</taxon>
    </lineage>
</organism>
<dbReference type="RefSeq" id="WP_248993943.1">
    <property type="nucleotide sequence ID" value="NZ_JAKIKP010000001.1"/>
</dbReference>
<protein>
    <submittedName>
        <fullName evidence="3">DUF5610 domain-containing protein</fullName>
    </submittedName>
</protein>
<dbReference type="EMBL" id="JAKIKP010000001">
    <property type="protein sequence ID" value="MCL1141255.1"/>
    <property type="molecule type" value="Genomic_DNA"/>
</dbReference>
<evidence type="ECO:0000313" key="3">
    <source>
        <dbReference type="EMBL" id="MCL1141255.1"/>
    </source>
</evidence>
<evidence type="ECO:0000259" key="2">
    <source>
        <dbReference type="Pfam" id="PF18433"/>
    </source>
</evidence>
<dbReference type="InterPro" id="IPR041651">
    <property type="entry name" value="DUF5610"/>
</dbReference>
<evidence type="ECO:0000313" key="4">
    <source>
        <dbReference type="Proteomes" id="UP001139333"/>
    </source>
</evidence>
<comment type="caution">
    <text evidence="3">The sequence shown here is derived from an EMBL/GenBank/DDBJ whole genome shotgun (WGS) entry which is preliminary data.</text>
</comment>
<feature type="region of interest" description="Disordered" evidence="1">
    <location>
        <begin position="1"/>
        <end position="39"/>
    </location>
</feature>
<reference evidence="3" key="1">
    <citation type="submission" date="2022-01" db="EMBL/GenBank/DDBJ databases">
        <title>Whole genome-based taxonomy of the Shewanellaceae.</title>
        <authorList>
            <person name="Martin-Rodriguez A.J."/>
        </authorList>
    </citation>
    <scope>NUCLEOTIDE SEQUENCE</scope>
    <source>
        <strain evidence="3">DSM 16422</strain>
    </source>
</reference>
<sequence>MNIKPAGYSTVDKTASKPQSTQQDQASHNLVESKSFEESSNMSVQQVTKRLMNGQILAAQEKVMLSAGNESMALLFRSAIDAIDAELDVALGENTPQKEGPFSTSFAGIDYSPSSTASRIVTAATGYFALHQQQQPDLTYDEQLTGFMEKISAAIDVGFGQAKDILSGLNVLNKQIAAGIEETYALIQTGLDKFKQDRALPSDSEQK</sequence>
<dbReference type="Proteomes" id="UP001139333">
    <property type="component" value="Unassembled WGS sequence"/>
</dbReference>